<name>A0A6I2UF02_9FIRM</name>
<dbReference type="GeneID" id="96778124"/>
<sequence>MARTTKATTKVAEKENIVTQEYELLEQYKDFTHIMVNGTLVPVHGGKVILGNPDMAKGLLK</sequence>
<organism evidence="1 2">
    <name type="scientific">Anaerovibrio slackiae</name>
    <dbReference type="NCBI Taxonomy" id="2652309"/>
    <lineage>
        <taxon>Bacteria</taxon>
        <taxon>Bacillati</taxon>
        <taxon>Bacillota</taxon>
        <taxon>Negativicutes</taxon>
        <taxon>Selenomonadales</taxon>
        <taxon>Selenomonadaceae</taxon>
        <taxon>Anaerovibrio</taxon>
    </lineage>
</organism>
<proteinExistence type="predicted"/>
<dbReference type="EMBL" id="VUNR01000005">
    <property type="protein sequence ID" value="MSU08210.1"/>
    <property type="molecule type" value="Genomic_DNA"/>
</dbReference>
<keyword evidence="2" id="KW-1185">Reference proteome</keyword>
<accession>A0A6I2UF02</accession>
<dbReference type="Proteomes" id="UP000433181">
    <property type="component" value="Unassembled WGS sequence"/>
</dbReference>
<evidence type="ECO:0000313" key="2">
    <source>
        <dbReference type="Proteomes" id="UP000433181"/>
    </source>
</evidence>
<evidence type="ECO:0000313" key="1">
    <source>
        <dbReference type="EMBL" id="MSU08210.1"/>
    </source>
</evidence>
<dbReference type="AlphaFoldDB" id="A0A6I2UF02"/>
<protein>
    <submittedName>
        <fullName evidence="1">Uncharacterized protein</fullName>
    </submittedName>
</protein>
<gene>
    <name evidence="1" type="ORF">FYJ84_04285</name>
</gene>
<reference evidence="1 2" key="1">
    <citation type="submission" date="2019-08" db="EMBL/GenBank/DDBJ databases">
        <title>In-depth cultivation of the pig gut microbiome towards novel bacterial diversity and tailored functional studies.</title>
        <authorList>
            <person name="Wylensek D."/>
            <person name="Hitch T.C.A."/>
            <person name="Clavel T."/>
        </authorList>
    </citation>
    <scope>NUCLEOTIDE SEQUENCE [LARGE SCALE GENOMIC DNA]</scope>
    <source>
        <strain evidence="1 2">WCA-693-APC-5D-A</strain>
    </source>
</reference>
<dbReference type="RefSeq" id="WP_154406366.1">
    <property type="nucleotide sequence ID" value="NZ_VUNR01000005.1"/>
</dbReference>
<comment type="caution">
    <text evidence="1">The sequence shown here is derived from an EMBL/GenBank/DDBJ whole genome shotgun (WGS) entry which is preliminary data.</text>
</comment>